<protein>
    <recommendedName>
        <fullName evidence="2">EB domain-containing protein</fullName>
    </recommendedName>
</protein>
<accession>A0A087TZ11</accession>
<evidence type="ECO:0000259" key="2">
    <source>
        <dbReference type="Pfam" id="PF01683"/>
    </source>
</evidence>
<name>A0A087TZ11_STEMI</name>
<keyword evidence="1" id="KW-0732">Signal</keyword>
<keyword evidence="4" id="KW-1185">Reference proteome</keyword>
<sequence>MICMKNPALWCFLIVVLGPSMVELHSIAKWRIPRQGGNLKIEPTEAIVFPGDNATFTCYHPSNVTIRWDFTSNIQLYDIIHGTSVSNATKKLHFFSKLTIYSVSRLMSGEITCLTDEERSKAIGFLIVNGVRNGGACRTSTDCITDKATCQDGICECPKNFVRLRIKERGYDISR</sequence>
<evidence type="ECO:0000256" key="1">
    <source>
        <dbReference type="SAM" id="SignalP"/>
    </source>
</evidence>
<dbReference type="InterPro" id="IPR036179">
    <property type="entry name" value="Ig-like_dom_sf"/>
</dbReference>
<feature type="non-terminal residue" evidence="3">
    <location>
        <position position="175"/>
    </location>
</feature>
<organism evidence="3 4">
    <name type="scientific">Stegodyphus mimosarum</name>
    <name type="common">African social velvet spider</name>
    <dbReference type="NCBI Taxonomy" id="407821"/>
    <lineage>
        <taxon>Eukaryota</taxon>
        <taxon>Metazoa</taxon>
        <taxon>Ecdysozoa</taxon>
        <taxon>Arthropoda</taxon>
        <taxon>Chelicerata</taxon>
        <taxon>Arachnida</taxon>
        <taxon>Araneae</taxon>
        <taxon>Araneomorphae</taxon>
        <taxon>Entelegynae</taxon>
        <taxon>Eresoidea</taxon>
        <taxon>Eresidae</taxon>
        <taxon>Stegodyphus</taxon>
    </lineage>
</organism>
<dbReference type="Gene3D" id="2.60.40.10">
    <property type="entry name" value="Immunoglobulins"/>
    <property type="match status" value="1"/>
</dbReference>
<reference evidence="3 4" key="1">
    <citation type="submission" date="2013-11" db="EMBL/GenBank/DDBJ databases">
        <title>Genome sequencing of Stegodyphus mimosarum.</title>
        <authorList>
            <person name="Bechsgaard J."/>
        </authorList>
    </citation>
    <scope>NUCLEOTIDE SEQUENCE [LARGE SCALE GENOMIC DNA]</scope>
</reference>
<evidence type="ECO:0000313" key="4">
    <source>
        <dbReference type="Proteomes" id="UP000054359"/>
    </source>
</evidence>
<dbReference type="InterPro" id="IPR006149">
    <property type="entry name" value="EB_dom"/>
</dbReference>
<gene>
    <name evidence="3" type="ORF">X975_19490</name>
</gene>
<dbReference type="OrthoDB" id="6415871at2759"/>
<dbReference type="InterPro" id="IPR013783">
    <property type="entry name" value="Ig-like_fold"/>
</dbReference>
<dbReference type="AlphaFoldDB" id="A0A087TZ11"/>
<proteinExistence type="predicted"/>
<evidence type="ECO:0000313" key="3">
    <source>
        <dbReference type="EMBL" id="KFM70350.1"/>
    </source>
</evidence>
<feature type="signal peptide" evidence="1">
    <location>
        <begin position="1"/>
        <end position="24"/>
    </location>
</feature>
<dbReference type="Pfam" id="PF01683">
    <property type="entry name" value="EB"/>
    <property type="match status" value="1"/>
</dbReference>
<dbReference type="SUPFAM" id="SSF48726">
    <property type="entry name" value="Immunoglobulin"/>
    <property type="match status" value="1"/>
</dbReference>
<feature type="chain" id="PRO_5001830088" description="EB domain-containing protein" evidence="1">
    <location>
        <begin position="25"/>
        <end position="175"/>
    </location>
</feature>
<dbReference type="EMBL" id="KK117390">
    <property type="protein sequence ID" value="KFM70350.1"/>
    <property type="molecule type" value="Genomic_DNA"/>
</dbReference>
<feature type="domain" description="EB" evidence="2">
    <location>
        <begin position="129"/>
        <end position="163"/>
    </location>
</feature>
<dbReference type="Proteomes" id="UP000054359">
    <property type="component" value="Unassembled WGS sequence"/>
</dbReference>